<dbReference type="Gene3D" id="3.30.70.270">
    <property type="match status" value="1"/>
</dbReference>
<dbReference type="SMART" id="SM00052">
    <property type="entry name" value="EAL"/>
    <property type="match status" value="1"/>
</dbReference>
<dbReference type="PROSITE" id="PS50883">
    <property type="entry name" value="EAL"/>
    <property type="match status" value="1"/>
</dbReference>
<feature type="transmembrane region" description="Helical" evidence="1">
    <location>
        <begin position="101"/>
        <end position="120"/>
    </location>
</feature>
<proteinExistence type="predicted"/>
<dbReference type="CDD" id="cd01948">
    <property type="entry name" value="EAL"/>
    <property type="match status" value="1"/>
</dbReference>
<dbReference type="RefSeq" id="WP_247241994.1">
    <property type="nucleotide sequence ID" value="NZ_JALJRA010000001.1"/>
</dbReference>
<organism evidence="4 5">
    <name type="scientific">Pseudorhizobium tarimense</name>
    <dbReference type="NCBI Taxonomy" id="1079109"/>
    <lineage>
        <taxon>Bacteria</taxon>
        <taxon>Pseudomonadati</taxon>
        <taxon>Pseudomonadota</taxon>
        <taxon>Alphaproteobacteria</taxon>
        <taxon>Hyphomicrobiales</taxon>
        <taxon>Rhizobiaceae</taxon>
        <taxon>Rhizobium/Agrobacterium group</taxon>
        <taxon>Pseudorhizobium</taxon>
    </lineage>
</organism>
<reference evidence="4 5" key="1">
    <citation type="submission" date="2024-06" db="EMBL/GenBank/DDBJ databases">
        <title>Genomic Encyclopedia of Type Strains, Phase IV (KMG-IV): sequencing the most valuable type-strain genomes for metagenomic binning, comparative biology and taxonomic classification.</title>
        <authorList>
            <person name="Goeker M."/>
        </authorList>
    </citation>
    <scope>NUCLEOTIDE SEQUENCE [LARGE SCALE GENOMIC DNA]</scope>
    <source>
        <strain evidence="4 5">DSM 105042</strain>
    </source>
</reference>
<dbReference type="EMBL" id="JBEPLJ010000001">
    <property type="protein sequence ID" value="MET3583921.1"/>
    <property type="molecule type" value="Genomic_DNA"/>
</dbReference>
<evidence type="ECO:0000313" key="5">
    <source>
        <dbReference type="Proteomes" id="UP001549031"/>
    </source>
</evidence>
<evidence type="ECO:0000259" key="3">
    <source>
        <dbReference type="PROSITE" id="PS50887"/>
    </source>
</evidence>
<feature type="transmembrane region" description="Helical" evidence="1">
    <location>
        <begin position="151"/>
        <end position="169"/>
    </location>
</feature>
<keyword evidence="1" id="KW-0472">Membrane</keyword>
<dbReference type="InterPro" id="IPR029787">
    <property type="entry name" value="Nucleotide_cyclase"/>
</dbReference>
<dbReference type="PANTHER" id="PTHR33121">
    <property type="entry name" value="CYCLIC DI-GMP PHOSPHODIESTERASE PDEF"/>
    <property type="match status" value="1"/>
</dbReference>
<keyword evidence="5" id="KW-1185">Reference proteome</keyword>
<feature type="transmembrane region" description="Helical" evidence="1">
    <location>
        <begin position="69"/>
        <end position="89"/>
    </location>
</feature>
<feature type="transmembrane region" description="Helical" evidence="1">
    <location>
        <begin position="45"/>
        <end position="63"/>
    </location>
</feature>
<dbReference type="Pfam" id="PF00563">
    <property type="entry name" value="EAL"/>
    <property type="match status" value="1"/>
</dbReference>
<evidence type="ECO:0000256" key="1">
    <source>
        <dbReference type="SAM" id="Phobius"/>
    </source>
</evidence>
<feature type="domain" description="EAL" evidence="2">
    <location>
        <begin position="406"/>
        <end position="655"/>
    </location>
</feature>
<accession>A0ABV2H061</accession>
<dbReference type="NCBIfam" id="TIGR00254">
    <property type="entry name" value="GGDEF"/>
    <property type="match status" value="1"/>
</dbReference>
<feature type="transmembrane region" description="Helical" evidence="1">
    <location>
        <begin position="175"/>
        <end position="196"/>
    </location>
</feature>
<feature type="domain" description="GGDEF" evidence="3">
    <location>
        <begin position="260"/>
        <end position="397"/>
    </location>
</feature>
<dbReference type="PROSITE" id="PS50887">
    <property type="entry name" value="GGDEF"/>
    <property type="match status" value="1"/>
</dbReference>
<dbReference type="CDD" id="cd01949">
    <property type="entry name" value="GGDEF"/>
    <property type="match status" value="1"/>
</dbReference>
<dbReference type="Proteomes" id="UP001549031">
    <property type="component" value="Unassembled WGS sequence"/>
</dbReference>
<comment type="caution">
    <text evidence="4">The sequence shown here is derived from an EMBL/GenBank/DDBJ whole genome shotgun (WGS) entry which is preliminary data.</text>
</comment>
<dbReference type="InterPro" id="IPR000160">
    <property type="entry name" value="GGDEF_dom"/>
</dbReference>
<gene>
    <name evidence="4" type="ORF">ABID21_000013</name>
</gene>
<dbReference type="InterPro" id="IPR035919">
    <property type="entry name" value="EAL_sf"/>
</dbReference>
<dbReference type="InterPro" id="IPR043128">
    <property type="entry name" value="Rev_trsase/Diguanyl_cyclase"/>
</dbReference>
<dbReference type="SUPFAM" id="SSF141868">
    <property type="entry name" value="EAL domain-like"/>
    <property type="match status" value="1"/>
</dbReference>
<name>A0ABV2H061_9HYPH</name>
<dbReference type="Pfam" id="PF00990">
    <property type="entry name" value="GGDEF"/>
    <property type="match status" value="1"/>
</dbReference>
<dbReference type="InterPro" id="IPR001633">
    <property type="entry name" value="EAL_dom"/>
</dbReference>
<protein>
    <submittedName>
        <fullName evidence="4">Diguanylate cyclase (GGDEF)-like protein</fullName>
    </submittedName>
</protein>
<dbReference type="PANTHER" id="PTHR33121:SF70">
    <property type="entry name" value="SIGNALING PROTEIN YKOW"/>
    <property type="match status" value="1"/>
</dbReference>
<dbReference type="Gene3D" id="3.20.20.450">
    <property type="entry name" value="EAL domain"/>
    <property type="match status" value="1"/>
</dbReference>
<dbReference type="SMART" id="SM00267">
    <property type="entry name" value="GGDEF"/>
    <property type="match status" value="1"/>
</dbReference>
<keyword evidence="1" id="KW-1133">Transmembrane helix</keyword>
<dbReference type="InterPro" id="IPR050706">
    <property type="entry name" value="Cyclic-di-GMP_PDE-like"/>
</dbReference>
<dbReference type="SUPFAM" id="SSF55073">
    <property type="entry name" value="Nucleotide cyclase"/>
    <property type="match status" value="1"/>
</dbReference>
<evidence type="ECO:0000259" key="2">
    <source>
        <dbReference type="PROSITE" id="PS50883"/>
    </source>
</evidence>
<sequence>MTHRLADVLEIDVPRDPLQQPDAVLHALYREHGEKIRQQATRQGLWIAVLVYLLFSLSDFLLIPDAAPLTVATRFVISALMLAALELQIWRKASADGIDRLSATALVVAYAGWLGTALQTSHVEVMSYYMVFGAIFMMSVNLFFSFAFKLSIIASAVIVLIFLSGLYQIPAADIGYKLTFGSFCVSCFIFTSYVNWKLNQERYNVFLNALEAKAQQKEAMERGQQLLRLSRTDPLTGVDNRRAIDQRLRDLWNRWQTSQEAFAAILVDVDFFKRYNDCYGHQQGDRCLIIVADALRAFADDHNATIGRYGGEEFIILANVRSAPEVAALAEGIRETIENLRLQHDQRRDGMSTVTVSVGAAYASLHSAKLEKVIYDADRALYCAKAAGRNCVRLFDPFDPQTSDDREHVAALLKIAVAEQLVSMVYQPLQDVASGEVSAVESLMRLRMPDGGSVSPNLFIPIAERTGTIFELGQWAIRTVCHEVLAPNLMKVASVNVSPLQLRSPGFAAFVALTLDEAGITGDRLALEITEGQDMEMHSNAIRCISDLKSLGIKIWLDDFGTGFAGLSWLRIIDFDCVKIDKSFVQDSQTPRGRAMLEDIIRLVRNRQATILAEGVETLEQAKLMKSLGIDLVQGYHLGRPSSVSTLLAAKDAPSRASLAR</sequence>
<keyword evidence="1" id="KW-0812">Transmembrane</keyword>
<evidence type="ECO:0000313" key="4">
    <source>
        <dbReference type="EMBL" id="MET3583921.1"/>
    </source>
</evidence>